<reference evidence="2 3" key="1">
    <citation type="submission" date="2018-12" db="EMBL/GenBank/DDBJ databases">
        <title>Complete genome sequence of Streptomyces ficellus NRRL8067, the producer of ficellomycin, feldamycin and nojirimycin.</title>
        <authorList>
            <person name="Zhang H."/>
            <person name="Yue R."/>
            <person name="Liu Y."/>
            <person name="Li M."/>
            <person name="Mu H."/>
            <person name="Zhang J."/>
        </authorList>
    </citation>
    <scope>NUCLEOTIDE SEQUENCE [LARGE SCALE GENOMIC DNA]</scope>
    <source>
        <strain evidence="2 3">NRRL 8067</strain>
    </source>
</reference>
<evidence type="ECO:0000313" key="2">
    <source>
        <dbReference type="EMBL" id="QGV81140.1"/>
    </source>
</evidence>
<protein>
    <recommendedName>
        <fullName evidence="4">Secreted protein</fullName>
    </recommendedName>
</protein>
<evidence type="ECO:0000313" key="3">
    <source>
        <dbReference type="Proteomes" id="UP000422572"/>
    </source>
</evidence>
<gene>
    <name evidence="2" type="ORF">EIZ62_25015</name>
</gene>
<dbReference type="RefSeq" id="WP_156694897.1">
    <property type="nucleotide sequence ID" value="NZ_CP034279.1"/>
</dbReference>
<dbReference type="KEGG" id="sfic:EIZ62_25015"/>
<feature type="chain" id="PRO_5039415496" description="Secreted protein" evidence="1">
    <location>
        <begin position="25"/>
        <end position="150"/>
    </location>
</feature>
<dbReference type="AlphaFoldDB" id="A0A6I6FBQ4"/>
<feature type="signal peptide" evidence="1">
    <location>
        <begin position="1"/>
        <end position="24"/>
    </location>
</feature>
<accession>A0A6I6FBQ4</accession>
<dbReference type="OrthoDB" id="4314313at2"/>
<sequence>MHRSSFVLAATTALALAASGQGWAGTSSASSTSSGDITTSWGDRTRIQLTWTDRNSFRDGTLAVADQTCDDRTLYATLTVRTGSGTTLAAEDRHNTRGCGTTTDFRDLRATDPSGIRSVTMTLCRRQAGMPDHCETRYTSFNPYNPSYGF</sequence>
<evidence type="ECO:0008006" key="4">
    <source>
        <dbReference type="Google" id="ProtNLM"/>
    </source>
</evidence>
<organism evidence="2 3">
    <name type="scientific">Streptomyces ficellus</name>
    <dbReference type="NCBI Taxonomy" id="1977088"/>
    <lineage>
        <taxon>Bacteria</taxon>
        <taxon>Bacillati</taxon>
        <taxon>Actinomycetota</taxon>
        <taxon>Actinomycetes</taxon>
        <taxon>Kitasatosporales</taxon>
        <taxon>Streptomycetaceae</taxon>
        <taxon>Streptomyces</taxon>
    </lineage>
</organism>
<keyword evidence="1" id="KW-0732">Signal</keyword>
<evidence type="ECO:0000256" key="1">
    <source>
        <dbReference type="SAM" id="SignalP"/>
    </source>
</evidence>
<dbReference type="EMBL" id="CP034279">
    <property type="protein sequence ID" value="QGV81140.1"/>
    <property type="molecule type" value="Genomic_DNA"/>
</dbReference>
<name>A0A6I6FBQ4_9ACTN</name>
<keyword evidence="3" id="KW-1185">Reference proteome</keyword>
<proteinExistence type="predicted"/>
<dbReference type="Proteomes" id="UP000422572">
    <property type="component" value="Chromosome"/>
</dbReference>